<evidence type="ECO:0000256" key="4">
    <source>
        <dbReference type="HAMAP-Rule" id="MF_01930"/>
    </source>
</evidence>
<keyword evidence="2 4" id="KW-0808">Transferase</keyword>
<dbReference type="SUPFAM" id="SSF53328">
    <property type="entry name" value="Formyltransferase"/>
    <property type="match status" value="1"/>
</dbReference>
<dbReference type="RefSeq" id="WP_099020178.1">
    <property type="nucleotide sequence ID" value="NZ_NIHB01000006.1"/>
</dbReference>
<feature type="binding site" evidence="4">
    <location>
        <begin position="11"/>
        <end position="13"/>
    </location>
    <ligand>
        <name>N(1)-(5-phospho-beta-D-ribosyl)glycinamide</name>
        <dbReference type="ChEBI" id="CHEBI:143788"/>
    </ligand>
</feature>
<comment type="caution">
    <text evidence="6">The sequence shown here is derived from an EMBL/GenBank/DDBJ whole genome shotgun (WGS) entry which is preliminary data.</text>
</comment>
<dbReference type="InterPro" id="IPR002376">
    <property type="entry name" value="Formyl_transf_N"/>
</dbReference>
<name>A0A4R6XAR9_9GAMM</name>
<comment type="similarity">
    <text evidence="4">Belongs to the GART family.</text>
</comment>
<comment type="function">
    <text evidence="4">Catalyzes the transfer of a formyl group from 10-formyltetrahydrofolate to 5-phospho-ribosyl-glycinamide (GAR), producing 5-phospho-ribosyl-N-formylglycinamide (FGAR) and tetrahydrofolate.</text>
</comment>
<proteinExistence type="inferred from homology"/>
<feature type="active site" description="Proton donor" evidence="4">
    <location>
        <position position="101"/>
    </location>
</feature>
<keyword evidence="7" id="KW-1185">Reference proteome</keyword>
<accession>A0A4R6XAR9</accession>
<gene>
    <name evidence="4" type="primary">purN</name>
    <name evidence="6" type="ORF">C8D91_2798</name>
</gene>
<dbReference type="OrthoDB" id="9806170at2"/>
<dbReference type="EMBL" id="SNZB01000008">
    <property type="protein sequence ID" value="TDR16272.1"/>
    <property type="molecule type" value="Genomic_DNA"/>
</dbReference>
<dbReference type="PANTHER" id="PTHR43369">
    <property type="entry name" value="PHOSPHORIBOSYLGLYCINAMIDE FORMYLTRANSFERASE"/>
    <property type="match status" value="1"/>
</dbReference>
<feature type="binding site" evidence="4">
    <location>
        <position position="58"/>
    </location>
    <ligand>
        <name>(6R)-10-formyltetrahydrofolate</name>
        <dbReference type="ChEBI" id="CHEBI:195366"/>
    </ligand>
</feature>
<dbReference type="Pfam" id="PF00551">
    <property type="entry name" value="Formyl_trans_N"/>
    <property type="match status" value="1"/>
</dbReference>
<sequence>MKIVVFISGRGSNLKALLDDENGYKVSHVICNKREAKGLQLAQNRGVTNTYIDWSNSKQAESIASTVIEEETPGLIVLAGFMRILSTEFTAKYKNKIINIHPSLLPDYPGLNTHQRVLDDNKSMHGASVHFVDGLLDHGQVISQTHIKVQPNDTATSLANKLISKEHKLLTHTVGLIANQQLNWENNSLHYTGKPLEAPLVIK</sequence>
<evidence type="ECO:0000313" key="6">
    <source>
        <dbReference type="EMBL" id="TDR16272.1"/>
    </source>
</evidence>
<dbReference type="NCBIfam" id="TIGR00639">
    <property type="entry name" value="PurN"/>
    <property type="match status" value="1"/>
</dbReference>
<dbReference type="CDD" id="cd08645">
    <property type="entry name" value="FMT_core_GART"/>
    <property type="match status" value="1"/>
</dbReference>
<evidence type="ECO:0000256" key="2">
    <source>
        <dbReference type="ARBA" id="ARBA00022679"/>
    </source>
</evidence>
<evidence type="ECO:0000313" key="7">
    <source>
        <dbReference type="Proteomes" id="UP000295724"/>
    </source>
</evidence>
<dbReference type="UniPathway" id="UPA00074">
    <property type="reaction ID" value="UER00126"/>
</dbReference>
<dbReference type="PANTHER" id="PTHR43369:SF2">
    <property type="entry name" value="PHOSPHORIBOSYLGLYCINAMIDE FORMYLTRANSFERASE"/>
    <property type="match status" value="1"/>
</dbReference>
<dbReference type="GO" id="GO:0004644">
    <property type="term" value="F:phosphoribosylglycinamide formyltransferase activity"/>
    <property type="evidence" value="ECO:0007669"/>
    <property type="project" value="UniProtKB-UniRule"/>
</dbReference>
<comment type="catalytic activity">
    <reaction evidence="4">
        <text>N(1)-(5-phospho-beta-D-ribosyl)glycinamide + (6R)-10-formyltetrahydrofolate = N(2)-formyl-N(1)-(5-phospho-beta-D-ribosyl)glycinamide + (6S)-5,6,7,8-tetrahydrofolate + H(+)</text>
        <dbReference type="Rhea" id="RHEA:15053"/>
        <dbReference type="ChEBI" id="CHEBI:15378"/>
        <dbReference type="ChEBI" id="CHEBI:57453"/>
        <dbReference type="ChEBI" id="CHEBI:143788"/>
        <dbReference type="ChEBI" id="CHEBI:147286"/>
        <dbReference type="ChEBI" id="CHEBI:195366"/>
        <dbReference type="EC" id="2.1.2.2"/>
    </reaction>
</comment>
<evidence type="ECO:0000256" key="3">
    <source>
        <dbReference type="ARBA" id="ARBA00022755"/>
    </source>
</evidence>
<dbReference type="HAMAP" id="MF_01930">
    <property type="entry name" value="PurN"/>
    <property type="match status" value="1"/>
</dbReference>
<feature type="binding site" evidence="4">
    <location>
        <begin position="82"/>
        <end position="85"/>
    </location>
    <ligand>
        <name>(6R)-10-formyltetrahydrofolate</name>
        <dbReference type="ChEBI" id="CHEBI:195366"/>
    </ligand>
</feature>
<protein>
    <recommendedName>
        <fullName evidence="4">Phosphoribosylglycinamide formyltransferase</fullName>
        <ecNumber evidence="4">2.1.2.2</ecNumber>
    </recommendedName>
    <alternativeName>
        <fullName evidence="4">5'-phosphoribosylglycinamide transformylase</fullName>
    </alternativeName>
    <alternativeName>
        <fullName evidence="4">GAR transformylase</fullName>
        <shortName evidence="4">GART</shortName>
    </alternativeName>
</protein>
<organism evidence="6 7">
    <name type="scientific">Marinicella litoralis</name>
    <dbReference type="NCBI Taxonomy" id="644220"/>
    <lineage>
        <taxon>Bacteria</taxon>
        <taxon>Pseudomonadati</taxon>
        <taxon>Pseudomonadota</taxon>
        <taxon>Gammaproteobacteria</taxon>
        <taxon>Lysobacterales</taxon>
        <taxon>Marinicellaceae</taxon>
        <taxon>Marinicella</taxon>
    </lineage>
</organism>
<evidence type="ECO:0000256" key="1">
    <source>
        <dbReference type="ARBA" id="ARBA00005054"/>
    </source>
</evidence>
<keyword evidence="3 4" id="KW-0658">Purine biosynthesis</keyword>
<reference evidence="6 7" key="1">
    <citation type="submission" date="2019-03" db="EMBL/GenBank/DDBJ databases">
        <title>Genomic Encyclopedia of Type Strains, Phase IV (KMG-IV): sequencing the most valuable type-strain genomes for metagenomic binning, comparative biology and taxonomic classification.</title>
        <authorList>
            <person name="Goeker M."/>
        </authorList>
    </citation>
    <scope>NUCLEOTIDE SEQUENCE [LARGE SCALE GENOMIC DNA]</scope>
    <source>
        <strain evidence="6 7">DSM 25488</strain>
    </source>
</reference>
<dbReference type="EC" id="2.1.2.2" evidence="4"/>
<dbReference type="InterPro" id="IPR004607">
    <property type="entry name" value="GART"/>
</dbReference>
<dbReference type="GO" id="GO:0005737">
    <property type="term" value="C:cytoplasm"/>
    <property type="evidence" value="ECO:0007669"/>
    <property type="project" value="TreeGrafter"/>
</dbReference>
<dbReference type="Gene3D" id="3.40.50.170">
    <property type="entry name" value="Formyl transferase, N-terminal domain"/>
    <property type="match status" value="1"/>
</dbReference>
<dbReference type="AlphaFoldDB" id="A0A4R6XAR9"/>
<feature type="site" description="Raises pKa of active site His" evidence="4">
    <location>
        <position position="137"/>
    </location>
</feature>
<comment type="pathway">
    <text evidence="1 4">Purine metabolism; IMP biosynthesis via de novo pathway; N(2)-formyl-N(1)-(5-phospho-D-ribosyl)glycinamide from N(1)-(5-phospho-D-ribosyl)glycinamide (10-formyl THF route): step 1/1.</text>
</comment>
<feature type="domain" description="Formyl transferase N-terminal" evidence="5">
    <location>
        <begin position="1"/>
        <end position="173"/>
    </location>
</feature>
<dbReference type="Proteomes" id="UP000295724">
    <property type="component" value="Unassembled WGS sequence"/>
</dbReference>
<feature type="binding site" evidence="4">
    <location>
        <position position="99"/>
    </location>
    <ligand>
        <name>(6R)-10-formyltetrahydrofolate</name>
        <dbReference type="ChEBI" id="CHEBI:195366"/>
    </ligand>
</feature>
<dbReference type="InterPro" id="IPR036477">
    <property type="entry name" value="Formyl_transf_N_sf"/>
</dbReference>
<dbReference type="GO" id="GO:0006189">
    <property type="term" value="P:'de novo' IMP biosynthetic process"/>
    <property type="evidence" value="ECO:0007669"/>
    <property type="project" value="UniProtKB-UniRule"/>
</dbReference>
<evidence type="ECO:0000259" key="5">
    <source>
        <dbReference type="Pfam" id="PF00551"/>
    </source>
</evidence>